<accession>A0A510JHS6</accession>
<keyword evidence="8" id="KW-1185">Reference proteome</keyword>
<dbReference type="Proteomes" id="UP000321892">
    <property type="component" value="Chromosome"/>
</dbReference>
<dbReference type="InterPro" id="IPR058636">
    <property type="entry name" value="Beta-barrel_YknX"/>
</dbReference>
<dbReference type="Pfam" id="PF25990">
    <property type="entry name" value="Beta-barrel_YknX"/>
    <property type="match status" value="1"/>
</dbReference>
<comment type="similarity">
    <text evidence="1">Belongs to the membrane fusion protein (MFP) (TC 8.A.1) family.</text>
</comment>
<proteinExistence type="inferred from homology"/>
<keyword evidence="4" id="KW-1133">Transmembrane helix</keyword>
<dbReference type="SUPFAM" id="SSF111369">
    <property type="entry name" value="HlyD-like secretion proteins"/>
    <property type="match status" value="1"/>
</dbReference>
<reference evidence="7 8" key="1">
    <citation type="submission" date="2019-07" db="EMBL/GenBank/DDBJ databases">
        <title>Complete Genome Sequence of Leptotrichia hofstadii Strain JCM16775.</title>
        <authorList>
            <person name="Watanabe S."/>
            <person name="Cui L."/>
        </authorList>
    </citation>
    <scope>NUCLEOTIDE SEQUENCE [LARGE SCALE GENOMIC DNA]</scope>
    <source>
        <strain evidence="7 8">JCM16775</strain>
    </source>
</reference>
<evidence type="ECO:0000256" key="2">
    <source>
        <dbReference type="SAM" id="Coils"/>
    </source>
</evidence>
<evidence type="ECO:0000256" key="4">
    <source>
        <dbReference type="SAM" id="Phobius"/>
    </source>
</evidence>
<gene>
    <name evidence="7" type="ORF">JCM16775_1562</name>
</gene>
<feature type="domain" description="YknX-like C-terminal permuted SH3-like" evidence="5">
    <location>
        <begin position="349"/>
        <end position="418"/>
    </location>
</feature>
<keyword evidence="4" id="KW-0812">Transmembrane</keyword>
<evidence type="ECO:0000313" key="7">
    <source>
        <dbReference type="EMBL" id="BBM38852.1"/>
    </source>
</evidence>
<dbReference type="InterPro" id="IPR058637">
    <property type="entry name" value="YknX-like_C"/>
</dbReference>
<dbReference type="EMBL" id="AP019823">
    <property type="protein sequence ID" value="BBM38852.1"/>
    <property type="molecule type" value="Genomic_DNA"/>
</dbReference>
<dbReference type="PANTHER" id="PTHR30469:SF33">
    <property type="entry name" value="SLR1207 PROTEIN"/>
    <property type="match status" value="1"/>
</dbReference>
<dbReference type="Gene3D" id="2.40.30.170">
    <property type="match status" value="1"/>
</dbReference>
<evidence type="ECO:0000259" key="5">
    <source>
        <dbReference type="Pfam" id="PF25989"/>
    </source>
</evidence>
<dbReference type="Gene3D" id="2.40.50.100">
    <property type="match status" value="1"/>
</dbReference>
<feature type="coiled-coil region" evidence="2">
    <location>
        <begin position="202"/>
        <end position="229"/>
    </location>
</feature>
<dbReference type="InterPro" id="IPR006143">
    <property type="entry name" value="RND_pump_MFP"/>
</dbReference>
<dbReference type="AlphaFoldDB" id="A0A510JHS6"/>
<protein>
    <submittedName>
        <fullName evidence="7">RND family efflux transporter MFP subunit</fullName>
    </submittedName>
</protein>
<feature type="domain" description="YknX-like beta-barrel" evidence="6">
    <location>
        <begin position="264"/>
        <end position="341"/>
    </location>
</feature>
<dbReference type="RefSeq" id="WP_026746090.1">
    <property type="nucleotide sequence ID" value="NZ_AP019823.1"/>
</dbReference>
<dbReference type="PANTHER" id="PTHR30469">
    <property type="entry name" value="MULTIDRUG RESISTANCE PROTEIN MDTA"/>
    <property type="match status" value="1"/>
</dbReference>
<evidence type="ECO:0000256" key="1">
    <source>
        <dbReference type="ARBA" id="ARBA00009477"/>
    </source>
</evidence>
<keyword evidence="2" id="KW-0175">Coiled coil</keyword>
<evidence type="ECO:0000313" key="8">
    <source>
        <dbReference type="Proteomes" id="UP000321892"/>
    </source>
</evidence>
<sequence>MEINTEFSEIAKTIESKRKESKNKNYFYKFMTIFAVILFATVSCGKKEAEPEYEVTTVDRGDISLSVSKNGQVVSDNAVSVFTTSSQRVNKVFFKKGDNVKKGDVVLTFYPVDKNETLRKIQMKTLEIQKYERNIADAQGSLRRKKESKSLEIQQKSRDLHNAEELYKVGGETRVNVDNARKDLRNSRLDLDTVDSEQKASIEDARTSLKTAKLELATLQEDLSLIKDEITSPVDGVITEMTADENYRVNTETTLFKVSDSTNMRVEVSLSDNEVKNIQVGQRVEITSDSLPDGEKIEGSVSQISGVAEKSSSLDESNTTVKIQINETKGLKPGATITATIFYKESKNVTKLPYSSVINENGKYYAFVVGKGNKVSKREIKVGMNDDTFYAVESGISVGERVITVADERLKDGQKIKITDPSKQKVAPNGVMFKEEKQTGKGGGPGGPPPR</sequence>
<evidence type="ECO:0000259" key="6">
    <source>
        <dbReference type="Pfam" id="PF25990"/>
    </source>
</evidence>
<feature type="transmembrane region" description="Helical" evidence="4">
    <location>
        <begin position="26"/>
        <end position="43"/>
    </location>
</feature>
<dbReference type="OrthoDB" id="95736at2"/>
<feature type="region of interest" description="Disordered" evidence="3">
    <location>
        <begin position="416"/>
        <end position="451"/>
    </location>
</feature>
<dbReference type="Gene3D" id="2.40.420.20">
    <property type="match status" value="1"/>
</dbReference>
<dbReference type="KEGG" id="lhf:JCM16775_1562"/>
<dbReference type="Pfam" id="PF25989">
    <property type="entry name" value="YknX_C"/>
    <property type="match status" value="1"/>
</dbReference>
<keyword evidence="4" id="KW-0472">Membrane</keyword>
<feature type="coiled-coil region" evidence="2">
    <location>
        <begin position="114"/>
        <end position="166"/>
    </location>
</feature>
<dbReference type="NCBIfam" id="TIGR01730">
    <property type="entry name" value="RND_mfp"/>
    <property type="match status" value="1"/>
</dbReference>
<dbReference type="GO" id="GO:0015562">
    <property type="term" value="F:efflux transmembrane transporter activity"/>
    <property type="evidence" value="ECO:0007669"/>
    <property type="project" value="TreeGrafter"/>
</dbReference>
<organism evidence="7 8">
    <name type="scientific">Leptotrichia hofstadii</name>
    <dbReference type="NCBI Taxonomy" id="157688"/>
    <lineage>
        <taxon>Bacteria</taxon>
        <taxon>Fusobacteriati</taxon>
        <taxon>Fusobacteriota</taxon>
        <taxon>Fusobacteriia</taxon>
        <taxon>Fusobacteriales</taxon>
        <taxon>Leptotrichiaceae</taxon>
        <taxon>Leptotrichia</taxon>
    </lineage>
</organism>
<name>A0A510JHS6_9FUSO</name>
<evidence type="ECO:0000256" key="3">
    <source>
        <dbReference type="SAM" id="MobiDB-lite"/>
    </source>
</evidence>
<dbReference type="GO" id="GO:1990281">
    <property type="term" value="C:efflux pump complex"/>
    <property type="evidence" value="ECO:0007669"/>
    <property type="project" value="TreeGrafter"/>
</dbReference>